<keyword evidence="6" id="KW-1185">Reference proteome</keyword>
<dbReference type="Pfam" id="PF00501">
    <property type="entry name" value="AMP-binding"/>
    <property type="match status" value="1"/>
</dbReference>
<evidence type="ECO:0000259" key="3">
    <source>
        <dbReference type="Pfam" id="PF00501"/>
    </source>
</evidence>
<sequence>MGEHIRYSDKPWLQSYERGVQEHLTYEEISLPDILQVRAAENSDAAALIYQGYRMNYRQLQEEIEHLSGFLVRSGIGRGEAVALLLPNCIPLVVAYYAVLRMGGIVVMHNPLYTDRELEYQLADSEASAVIALDLFGNRVIDLKKKTKIRMIVIASLGDYLPFPENLFFRLFARWKKLSAPVKPASGVVSWKKSLRHATAPLAGRTSNLKDVAVYAYTGGTTGLPKGVELTHANLSRQVQQCAAWFPQFKSGGETMLGALPYFHAFGMTTAMNLSIYKGWSQILLPRPKSGSILEAIRKYRPTFAPLVPAMFAGMLRDPDFGKTDMSCLKGAFSGGAPLSQDLLRDFENRAGVTIVEGYGMTETSPVTLINPFEGRKKRKPGSVGVPISDTLCRIVDSDNGMADVPLGKRGELIISGPQVMKGYKGRPEETAQVLRDGWCFTGDIAVMDDDGYVFLVDRKKDLILSGGYNIYPTEIEEVLTSHPKVAEVCAVGVPDEIKGEKVKVFVVLKEGQSVTEGDLLDYCRAKLAAYKCPSLVEFRGELPKSIVGKTLRRALRDAEAKKV</sequence>
<proteinExistence type="inferred from homology"/>
<dbReference type="InterPro" id="IPR000873">
    <property type="entry name" value="AMP-dep_synth/lig_dom"/>
</dbReference>
<dbReference type="FunFam" id="3.30.300.30:FF:000008">
    <property type="entry name" value="2,3-dihydroxybenzoate-AMP ligase"/>
    <property type="match status" value="1"/>
</dbReference>
<feature type="domain" description="AMP-dependent synthetase/ligase" evidence="3">
    <location>
        <begin position="36"/>
        <end position="424"/>
    </location>
</feature>
<comment type="similarity">
    <text evidence="1">Belongs to the ATP-dependent AMP-binding enzyme family.</text>
</comment>
<name>A0A1H7UD94_9BACT</name>
<dbReference type="Gene3D" id="3.40.50.12780">
    <property type="entry name" value="N-terminal domain of ligase-like"/>
    <property type="match status" value="1"/>
</dbReference>
<dbReference type="Gene3D" id="3.30.300.30">
    <property type="match status" value="1"/>
</dbReference>
<evidence type="ECO:0000256" key="2">
    <source>
        <dbReference type="ARBA" id="ARBA00022598"/>
    </source>
</evidence>
<dbReference type="PROSITE" id="PS00455">
    <property type="entry name" value="AMP_BINDING"/>
    <property type="match status" value="1"/>
</dbReference>
<dbReference type="InterPro" id="IPR042099">
    <property type="entry name" value="ANL_N_sf"/>
</dbReference>
<dbReference type="SUPFAM" id="SSF56801">
    <property type="entry name" value="Acetyl-CoA synthetase-like"/>
    <property type="match status" value="1"/>
</dbReference>
<dbReference type="AlphaFoldDB" id="A0A1H7UD94"/>
<dbReference type="CDD" id="cd05936">
    <property type="entry name" value="FC-FACS_FadD_like"/>
    <property type="match status" value="1"/>
</dbReference>
<evidence type="ECO:0000259" key="4">
    <source>
        <dbReference type="Pfam" id="PF13193"/>
    </source>
</evidence>
<keyword evidence="2" id="KW-0436">Ligase</keyword>
<evidence type="ECO:0000313" key="6">
    <source>
        <dbReference type="Proteomes" id="UP000198744"/>
    </source>
</evidence>
<dbReference type="OrthoDB" id="9801302at2"/>
<dbReference type="Pfam" id="PF13193">
    <property type="entry name" value="AMP-binding_C"/>
    <property type="match status" value="1"/>
</dbReference>
<gene>
    <name evidence="5" type="ORF">SAMN04489760_101124</name>
</gene>
<dbReference type="InterPro" id="IPR050237">
    <property type="entry name" value="ATP-dep_AMP-bd_enzyme"/>
</dbReference>
<dbReference type="GO" id="GO:0016878">
    <property type="term" value="F:acid-thiol ligase activity"/>
    <property type="evidence" value="ECO:0007669"/>
    <property type="project" value="UniProtKB-ARBA"/>
</dbReference>
<organism evidence="5 6">
    <name type="scientific">Syntrophus gentianae</name>
    <dbReference type="NCBI Taxonomy" id="43775"/>
    <lineage>
        <taxon>Bacteria</taxon>
        <taxon>Pseudomonadati</taxon>
        <taxon>Thermodesulfobacteriota</taxon>
        <taxon>Syntrophia</taxon>
        <taxon>Syntrophales</taxon>
        <taxon>Syntrophaceae</taxon>
        <taxon>Syntrophus</taxon>
    </lineage>
</organism>
<accession>A0A1H7UD94</accession>
<evidence type="ECO:0000313" key="5">
    <source>
        <dbReference type="EMBL" id="SEL95030.1"/>
    </source>
</evidence>
<dbReference type="InterPro" id="IPR045851">
    <property type="entry name" value="AMP-bd_C_sf"/>
</dbReference>
<dbReference type="PANTHER" id="PTHR43767:SF1">
    <property type="entry name" value="NONRIBOSOMAL PEPTIDE SYNTHASE PES1 (EUROFUNG)-RELATED"/>
    <property type="match status" value="1"/>
</dbReference>
<reference evidence="5 6" key="1">
    <citation type="submission" date="2016-10" db="EMBL/GenBank/DDBJ databases">
        <authorList>
            <person name="de Groot N.N."/>
        </authorList>
    </citation>
    <scope>NUCLEOTIDE SEQUENCE [LARGE SCALE GENOMIC DNA]</scope>
    <source>
        <strain evidence="5 6">DSM 8423</strain>
    </source>
</reference>
<dbReference type="InterPro" id="IPR025110">
    <property type="entry name" value="AMP-bd_C"/>
</dbReference>
<dbReference type="Proteomes" id="UP000198744">
    <property type="component" value="Unassembled WGS sequence"/>
</dbReference>
<dbReference type="EMBL" id="FOBS01000001">
    <property type="protein sequence ID" value="SEL95030.1"/>
    <property type="molecule type" value="Genomic_DNA"/>
</dbReference>
<protein>
    <submittedName>
        <fullName evidence="5">Long-chain acyl-CoA synthetase</fullName>
    </submittedName>
</protein>
<dbReference type="PANTHER" id="PTHR43767">
    <property type="entry name" value="LONG-CHAIN-FATTY-ACID--COA LIGASE"/>
    <property type="match status" value="1"/>
</dbReference>
<evidence type="ECO:0000256" key="1">
    <source>
        <dbReference type="ARBA" id="ARBA00006432"/>
    </source>
</evidence>
<dbReference type="RefSeq" id="WP_093881838.1">
    <property type="nucleotide sequence ID" value="NZ_FOBS01000001.1"/>
</dbReference>
<feature type="domain" description="AMP-binding enzyme C-terminal" evidence="4">
    <location>
        <begin position="475"/>
        <end position="550"/>
    </location>
</feature>
<dbReference type="InterPro" id="IPR020845">
    <property type="entry name" value="AMP-binding_CS"/>
</dbReference>
<dbReference type="STRING" id="43775.SAMN04489760_101124"/>